<evidence type="ECO:0000313" key="2">
    <source>
        <dbReference type="Proteomes" id="UP000234323"/>
    </source>
</evidence>
<comment type="caution">
    <text evidence="1">The sequence shown here is derived from an EMBL/GenBank/DDBJ whole genome shotgun (WGS) entry which is preliminary data.</text>
</comment>
<organism evidence="1 2">
    <name type="scientific">Rhizophagus irregularis</name>
    <dbReference type="NCBI Taxonomy" id="588596"/>
    <lineage>
        <taxon>Eukaryota</taxon>
        <taxon>Fungi</taxon>
        <taxon>Fungi incertae sedis</taxon>
        <taxon>Mucoromycota</taxon>
        <taxon>Glomeromycotina</taxon>
        <taxon>Glomeromycetes</taxon>
        <taxon>Glomerales</taxon>
        <taxon>Glomeraceae</taxon>
        <taxon>Rhizophagus</taxon>
    </lineage>
</organism>
<proteinExistence type="predicted"/>
<keyword evidence="2" id="KW-1185">Reference proteome</keyword>
<name>A0A2I1GQ81_9GLOM</name>
<evidence type="ECO:0000313" key="1">
    <source>
        <dbReference type="EMBL" id="PKY48790.1"/>
    </source>
</evidence>
<gene>
    <name evidence="1" type="ORF">RhiirA4_464493</name>
</gene>
<reference evidence="1 2" key="1">
    <citation type="submission" date="2015-10" db="EMBL/GenBank/DDBJ databases">
        <title>Genome analyses suggest a sexual origin of heterokaryosis in a supposedly ancient asexual fungus.</title>
        <authorList>
            <person name="Ropars J."/>
            <person name="Sedzielewska K."/>
            <person name="Noel J."/>
            <person name="Charron P."/>
            <person name="Farinelli L."/>
            <person name="Marton T."/>
            <person name="Kruger M."/>
            <person name="Pelin A."/>
            <person name="Brachmann A."/>
            <person name="Corradi N."/>
        </authorList>
    </citation>
    <scope>NUCLEOTIDE SEQUENCE [LARGE SCALE GENOMIC DNA]</scope>
    <source>
        <strain evidence="1 2">A4</strain>
    </source>
</reference>
<accession>A0A2I1GQ81</accession>
<dbReference type="EMBL" id="LLXI01000672">
    <property type="protein sequence ID" value="PKY48790.1"/>
    <property type="molecule type" value="Genomic_DNA"/>
</dbReference>
<dbReference type="Proteomes" id="UP000234323">
    <property type="component" value="Unassembled WGS sequence"/>
</dbReference>
<sequence length="66" mass="7952">MHHMSLIRILKLAFQYFEKLKNLKIKMYSLNMTRKTKVREKPQVLPKNKSSKQWKVKPFSSDLCNV</sequence>
<protein>
    <submittedName>
        <fullName evidence="1">Uncharacterized protein</fullName>
    </submittedName>
</protein>
<dbReference type="AlphaFoldDB" id="A0A2I1GQ81"/>